<evidence type="ECO:0000313" key="2">
    <source>
        <dbReference type="Proteomes" id="UP001152607"/>
    </source>
</evidence>
<protein>
    <submittedName>
        <fullName evidence="1">Uncharacterized protein</fullName>
    </submittedName>
</protein>
<sequence>MGKSRGCDWAHGKANRETVGEASTIFFFPFLMSFSLKHPSPTYGIYSEVPRHLAKYDATRIRAARPRWRLALLFFFFLPSLHMNVDLAGCRLGRRRKAVNGVHTLQETLFRASCLLYVHVGFGDVGCMTRDAQVSLAHHSVAPQHHSSLLLADQGQTDRQTNTHSIMTARDQAREGVQQGAAVPELPGWHARTVSRRPCFVDARSR</sequence>
<gene>
    <name evidence="1" type="ORF">PDIGIT_LOCUS799</name>
</gene>
<organism evidence="1 2">
    <name type="scientific">Periconia digitata</name>
    <dbReference type="NCBI Taxonomy" id="1303443"/>
    <lineage>
        <taxon>Eukaryota</taxon>
        <taxon>Fungi</taxon>
        <taxon>Dikarya</taxon>
        <taxon>Ascomycota</taxon>
        <taxon>Pezizomycotina</taxon>
        <taxon>Dothideomycetes</taxon>
        <taxon>Pleosporomycetidae</taxon>
        <taxon>Pleosporales</taxon>
        <taxon>Massarineae</taxon>
        <taxon>Periconiaceae</taxon>
        <taxon>Periconia</taxon>
    </lineage>
</organism>
<accession>A0A9W4XJU4</accession>
<keyword evidence="2" id="KW-1185">Reference proteome</keyword>
<proteinExistence type="predicted"/>
<comment type="caution">
    <text evidence="1">The sequence shown here is derived from an EMBL/GenBank/DDBJ whole genome shotgun (WGS) entry which is preliminary data.</text>
</comment>
<reference evidence="1" key="1">
    <citation type="submission" date="2023-01" db="EMBL/GenBank/DDBJ databases">
        <authorList>
            <person name="Van Ghelder C."/>
            <person name="Rancurel C."/>
        </authorList>
    </citation>
    <scope>NUCLEOTIDE SEQUENCE</scope>
    <source>
        <strain evidence="1">CNCM I-4278</strain>
    </source>
</reference>
<name>A0A9W4XJU4_9PLEO</name>
<evidence type="ECO:0000313" key="1">
    <source>
        <dbReference type="EMBL" id="CAI6246663.1"/>
    </source>
</evidence>
<dbReference type="AlphaFoldDB" id="A0A9W4XJU4"/>
<dbReference type="Proteomes" id="UP001152607">
    <property type="component" value="Unassembled WGS sequence"/>
</dbReference>
<dbReference type="EMBL" id="CAOQHR010000001">
    <property type="protein sequence ID" value="CAI6246663.1"/>
    <property type="molecule type" value="Genomic_DNA"/>
</dbReference>